<dbReference type="PANTHER" id="PTHR43766:SF1">
    <property type="entry name" value="TRYPTOPHAN--TRNA LIGASE, MITOCHONDRIAL"/>
    <property type="match status" value="1"/>
</dbReference>
<organism evidence="1 2">
    <name type="scientific">Candidatus Giovannonibacteria bacterium GW2011_GWB1_47_6b</name>
    <dbReference type="NCBI Taxonomy" id="1618655"/>
    <lineage>
        <taxon>Bacteria</taxon>
        <taxon>Candidatus Giovannoniibacteriota</taxon>
    </lineage>
</organism>
<accession>A0A0G1T4D7</accession>
<gene>
    <name evidence="1" type="ORF">UY02_C0017G0009</name>
</gene>
<dbReference type="SUPFAM" id="SSF52374">
    <property type="entry name" value="Nucleotidylyl transferase"/>
    <property type="match status" value="1"/>
</dbReference>
<dbReference type="InterPro" id="IPR050203">
    <property type="entry name" value="Trp-tRNA_synthetase"/>
</dbReference>
<dbReference type="Gene3D" id="3.40.50.620">
    <property type="entry name" value="HUPs"/>
    <property type="match status" value="1"/>
</dbReference>
<dbReference type="AlphaFoldDB" id="A0A0G1T4D7"/>
<proteinExistence type="predicted"/>
<dbReference type="GO" id="GO:0004830">
    <property type="term" value="F:tryptophan-tRNA ligase activity"/>
    <property type="evidence" value="ECO:0007669"/>
    <property type="project" value="TreeGrafter"/>
</dbReference>
<keyword evidence="1" id="KW-0436">Ligase</keyword>
<evidence type="ECO:0000313" key="2">
    <source>
        <dbReference type="Proteomes" id="UP000034682"/>
    </source>
</evidence>
<dbReference type="GO" id="GO:0006436">
    <property type="term" value="P:tryptophanyl-tRNA aminoacylation"/>
    <property type="evidence" value="ECO:0007669"/>
    <property type="project" value="TreeGrafter"/>
</dbReference>
<dbReference type="InterPro" id="IPR014729">
    <property type="entry name" value="Rossmann-like_a/b/a_fold"/>
</dbReference>
<comment type="caution">
    <text evidence="1">The sequence shown here is derived from an EMBL/GenBank/DDBJ whole genome shotgun (WGS) entry which is preliminary data.</text>
</comment>
<dbReference type="EMBL" id="LCOK01000017">
    <property type="protein sequence ID" value="KKU76587.1"/>
    <property type="molecule type" value="Genomic_DNA"/>
</dbReference>
<name>A0A0G1T4D7_9BACT</name>
<dbReference type="Proteomes" id="UP000034682">
    <property type="component" value="Unassembled WGS sequence"/>
</dbReference>
<evidence type="ECO:0000313" key="1">
    <source>
        <dbReference type="EMBL" id="KKU76587.1"/>
    </source>
</evidence>
<feature type="non-terminal residue" evidence="1">
    <location>
        <position position="1"/>
    </location>
</feature>
<dbReference type="Gene3D" id="1.10.240.10">
    <property type="entry name" value="Tyrosyl-Transfer RNA Synthetase"/>
    <property type="match status" value="1"/>
</dbReference>
<reference evidence="1 2" key="1">
    <citation type="journal article" date="2015" name="Nature">
        <title>rRNA introns, odd ribosomes, and small enigmatic genomes across a large radiation of phyla.</title>
        <authorList>
            <person name="Brown C.T."/>
            <person name="Hug L.A."/>
            <person name="Thomas B.C."/>
            <person name="Sharon I."/>
            <person name="Castelle C.J."/>
            <person name="Singh A."/>
            <person name="Wilkins M.J."/>
            <person name="Williams K.H."/>
            <person name="Banfield J.F."/>
        </authorList>
    </citation>
    <scope>NUCLEOTIDE SEQUENCE [LARGE SCALE GENOMIC DNA]</scope>
</reference>
<sequence>SGSEIKYDEKEKPGISNLLSIMAGLSGKPIATLEKEFANANYGKFKQSLAVLVSDYFASFRKKKAALLKKPATLKKVLQHGSVQAQKIAVKKLAEIKEKIGLVI</sequence>
<dbReference type="PANTHER" id="PTHR43766">
    <property type="entry name" value="TRYPTOPHAN--TRNA LIGASE, MITOCHONDRIAL"/>
    <property type="match status" value="1"/>
</dbReference>
<protein>
    <submittedName>
        <fullName evidence="1">Tryptophan-tRNA ligase</fullName>
    </submittedName>
</protein>